<reference evidence="9" key="1">
    <citation type="submission" date="2018-06" db="EMBL/GenBank/DDBJ databases">
        <authorList>
            <person name="Guldener U."/>
        </authorList>
    </citation>
    <scope>NUCLEOTIDE SEQUENCE [LARGE SCALE GENOMIC DNA]</scope>
    <source>
        <strain evidence="9">UTAD17</strain>
    </source>
</reference>
<protein>
    <submittedName>
        <fullName evidence="8">Related to AP-2 complex subunit mu</fullName>
    </submittedName>
</protein>
<evidence type="ECO:0000313" key="9">
    <source>
        <dbReference type="Proteomes" id="UP000262825"/>
    </source>
</evidence>
<dbReference type="GO" id="GO:0016192">
    <property type="term" value="P:vesicle-mediated transport"/>
    <property type="evidence" value="ECO:0007669"/>
    <property type="project" value="InterPro"/>
</dbReference>
<evidence type="ECO:0000259" key="7">
    <source>
        <dbReference type="PROSITE" id="PS51072"/>
    </source>
</evidence>
<dbReference type="InterPro" id="IPR001392">
    <property type="entry name" value="Clathrin_mu"/>
</dbReference>
<dbReference type="GO" id="GO:0030659">
    <property type="term" value="C:cytoplasmic vesicle membrane"/>
    <property type="evidence" value="ECO:0007669"/>
    <property type="project" value="UniProtKB-SubCell"/>
</dbReference>
<keyword evidence="5" id="KW-0968">Cytoplasmic vesicle</keyword>
<dbReference type="GO" id="GO:0030131">
    <property type="term" value="C:clathrin adaptor complex"/>
    <property type="evidence" value="ECO:0007669"/>
    <property type="project" value="UniProtKB-UniRule"/>
</dbReference>
<dbReference type="Gene3D" id="2.60.40.1170">
    <property type="entry name" value="Mu homology domain, subdomain B"/>
    <property type="match status" value="2"/>
</dbReference>
<evidence type="ECO:0000256" key="5">
    <source>
        <dbReference type="ARBA" id="ARBA00023329"/>
    </source>
</evidence>
<comment type="subcellular location">
    <subcellularLocation>
        <location evidence="1">Cytoplasmic vesicle membrane</location>
    </subcellularLocation>
</comment>
<keyword evidence="9" id="KW-1185">Reference proteome</keyword>
<dbReference type="VEuPathDB" id="FungiDB:SCODWIG_01485"/>
<evidence type="ECO:0000256" key="6">
    <source>
        <dbReference type="PIRNR" id="PIRNR005992"/>
    </source>
</evidence>
<dbReference type="Pfam" id="PF00928">
    <property type="entry name" value="Adap_comp_sub"/>
    <property type="match status" value="1"/>
</dbReference>
<evidence type="ECO:0000256" key="4">
    <source>
        <dbReference type="ARBA" id="ARBA00023136"/>
    </source>
</evidence>
<dbReference type="InterPro" id="IPR050431">
    <property type="entry name" value="Adaptor_comp_med_subunit"/>
</dbReference>
<dbReference type="EMBL" id="UFAJ01000193">
    <property type="protein sequence ID" value="SSD59724.1"/>
    <property type="molecule type" value="Genomic_DNA"/>
</dbReference>
<dbReference type="PIRSF" id="PIRSF005992">
    <property type="entry name" value="Clathrin_mu"/>
    <property type="match status" value="1"/>
</dbReference>
<evidence type="ECO:0000313" key="8">
    <source>
        <dbReference type="EMBL" id="SSD59724.1"/>
    </source>
</evidence>
<dbReference type="PROSITE" id="PS00990">
    <property type="entry name" value="CLAT_ADAPTOR_M_1"/>
    <property type="match status" value="1"/>
</dbReference>
<dbReference type="PROSITE" id="PS51072">
    <property type="entry name" value="MHD"/>
    <property type="match status" value="1"/>
</dbReference>
<dbReference type="SUPFAM" id="SSF64356">
    <property type="entry name" value="SNARE-like"/>
    <property type="match status" value="1"/>
</dbReference>
<keyword evidence="2 6" id="KW-0813">Transport</keyword>
<dbReference type="GO" id="GO:0006886">
    <property type="term" value="P:intracellular protein transport"/>
    <property type="evidence" value="ECO:0007669"/>
    <property type="project" value="UniProtKB-UniRule"/>
</dbReference>
<keyword evidence="4" id="KW-0472">Membrane</keyword>
<dbReference type="InterPro" id="IPR011012">
    <property type="entry name" value="Longin-like_dom_sf"/>
</dbReference>
<keyword evidence="3 6" id="KW-0653">Protein transport</keyword>
<evidence type="ECO:0000256" key="2">
    <source>
        <dbReference type="ARBA" id="ARBA00022448"/>
    </source>
</evidence>
<gene>
    <name evidence="8" type="ORF">SCODWIG_01485</name>
</gene>
<dbReference type="PANTHER" id="PTHR10529">
    <property type="entry name" value="AP COMPLEX SUBUNIT MU"/>
    <property type="match status" value="1"/>
</dbReference>
<evidence type="ECO:0000256" key="1">
    <source>
        <dbReference type="ARBA" id="ARBA00004156"/>
    </source>
</evidence>
<evidence type="ECO:0000256" key="3">
    <source>
        <dbReference type="ARBA" id="ARBA00022927"/>
    </source>
</evidence>
<proteinExistence type="inferred from homology"/>
<accession>A0A376B5H3</accession>
<dbReference type="SUPFAM" id="SSF49447">
    <property type="entry name" value="Second domain of Mu2 adaptin subunit (ap50) of ap2 adaptor"/>
    <property type="match status" value="1"/>
</dbReference>
<dbReference type="Proteomes" id="UP000262825">
    <property type="component" value="Unassembled WGS sequence"/>
</dbReference>
<organism evidence="8 9">
    <name type="scientific">Saccharomycodes ludwigii</name>
    <dbReference type="NCBI Taxonomy" id="36035"/>
    <lineage>
        <taxon>Eukaryota</taxon>
        <taxon>Fungi</taxon>
        <taxon>Dikarya</taxon>
        <taxon>Ascomycota</taxon>
        <taxon>Saccharomycotina</taxon>
        <taxon>Saccharomycetes</taxon>
        <taxon>Saccharomycodales</taxon>
        <taxon>Saccharomycodaceae</taxon>
        <taxon>Saccharomycodes</taxon>
    </lineage>
</organism>
<feature type="domain" description="MHD" evidence="7">
    <location>
        <begin position="239"/>
        <end position="514"/>
    </location>
</feature>
<dbReference type="InterPro" id="IPR036168">
    <property type="entry name" value="AP2_Mu_C_sf"/>
</dbReference>
<comment type="similarity">
    <text evidence="6">Belongs to the adaptor complexes medium subunit family.</text>
</comment>
<name>A0A376B5H3_9ASCO</name>
<dbReference type="OrthoDB" id="3973245at2759"/>
<sequence>MINSLFIYSPRGDLLITKVIKDSVRKTSSLSEVFRIQIISDSSGVIRSPILTLGSTTFHHIRKNKLWIVAVTRNNVDSALIWEFLFRFSNLLENFGINNDDSVRDKFTLVYDLLHCILSIDGVPYDTELSNICSKLGIMPVNKNVISGSSNGSSTADSNGISINGSNSNIMNSGNNSNSSNNRSIDDNDFFSSLNPKNFGKFLDRKSNSNSSSNTALNSYNNTTSDIPWRPNLDIKYKKNEIFLDIIENINILISKEGDILKSYIDGVVEMQCKLSGMPVVQLKLNDEQQQQKADDFEHYLDLDMKKRKKGIPDSAVKSVHLDDYKFHQCVQLNKFHTDCSITFVPPDGNIELMTYHVKEYLNLPFSIQPIVTSNSRTNSVHYSISLKSLFSSKLNATDVVLKIPLPQGTLECNSKASNGKCKYSVEEKMFYWRFNKFRGSTENMLQMSARLSENIIFDLNKWNKPAISLKFEILMFTCSGLTVKYCNVRERSNNYRTTKWIKYISKAGSYEVRY</sequence>
<dbReference type="AlphaFoldDB" id="A0A376B5H3"/>
<dbReference type="Gene3D" id="3.30.450.60">
    <property type="match status" value="1"/>
</dbReference>
<dbReference type="InterPro" id="IPR028565">
    <property type="entry name" value="MHD"/>
</dbReference>
<dbReference type="InterPro" id="IPR018240">
    <property type="entry name" value="Clathrin_mu_CS"/>
</dbReference>